<accession>A0A212K770</accession>
<dbReference type="InterPro" id="IPR029068">
    <property type="entry name" value="Glyas_Bleomycin-R_OHBP_Dase"/>
</dbReference>
<protein>
    <recommendedName>
        <fullName evidence="1">PhnB-like domain-containing protein</fullName>
    </recommendedName>
</protein>
<dbReference type="SUPFAM" id="SSF54593">
    <property type="entry name" value="Glyoxalase/Bleomycin resistance protein/Dihydroxybiphenyl dioxygenase"/>
    <property type="match status" value="1"/>
</dbReference>
<dbReference type="PANTHER" id="PTHR33990">
    <property type="entry name" value="PROTEIN YJDN-RELATED"/>
    <property type="match status" value="1"/>
</dbReference>
<dbReference type="RefSeq" id="WP_296944792.1">
    <property type="nucleotide sequence ID" value="NZ_LT599032.1"/>
</dbReference>
<name>A0A212K770_9BACT</name>
<dbReference type="CDD" id="cd06588">
    <property type="entry name" value="PhnB_like"/>
    <property type="match status" value="1"/>
</dbReference>
<evidence type="ECO:0000313" key="2">
    <source>
        <dbReference type="EMBL" id="SBW07564.1"/>
    </source>
</evidence>
<gene>
    <name evidence="2" type="ORF">KL86DYS1_31700</name>
</gene>
<evidence type="ECO:0000259" key="1">
    <source>
        <dbReference type="Pfam" id="PF06983"/>
    </source>
</evidence>
<dbReference type="Gene3D" id="3.10.180.10">
    <property type="entry name" value="2,3-Dihydroxybiphenyl 1,2-Dioxygenase, domain 1"/>
    <property type="match status" value="1"/>
</dbReference>
<dbReference type="EMBL" id="FLUM01000003">
    <property type="protein sequence ID" value="SBW07564.1"/>
    <property type="molecule type" value="Genomic_DNA"/>
</dbReference>
<dbReference type="AlphaFoldDB" id="A0A212K770"/>
<proteinExistence type="predicted"/>
<sequence>MAAVNPYLSFNGNCEAAFNFYKSVFGGEFTYLSRFKDMPSEQPMPDTEKEKILHMSLPIGGGTILMGSDTSEVFGVRTKFGDNISLSVNMDSEAETQRVFNELSVGGKVIMPLEKMFWDSLFGHFADKFGVLWMVNYEYKI</sequence>
<reference evidence="2" key="1">
    <citation type="submission" date="2016-04" db="EMBL/GenBank/DDBJ databases">
        <authorList>
            <person name="Evans L.H."/>
            <person name="Alamgir A."/>
            <person name="Owens N."/>
            <person name="Weber N.D."/>
            <person name="Virtaneva K."/>
            <person name="Barbian K."/>
            <person name="Babar A."/>
            <person name="Rosenke K."/>
        </authorList>
    </citation>
    <scope>NUCLEOTIDE SEQUENCE</scope>
    <source>
        <strain evidence="2">86-1</strain>
    </source>
</reference>
<feature type="domain" description="PhnB-like" evidence="1">
    <location>
        <begin position="4"/>
        <end position="135"/>
    </location>
</feature>
<dbReference type="Pfam" id="PF06983">
    <property type="entry name" value="3-dmu-9_3-mt"/>
    <property type="match status" value="1"/>
</dbReference>
<dbReference type="PANTHER" id="PTHR33990:SF1">
    <property type="entry name" value="PROTEIN YJDN"/>
    <property type="match status" value="1"/>
</dbReference>
<dbReference type="InterPro" id="IPR028973">
    <property type="entry name" value="PhnB-like"/>
</dbReference>
<organism evidence="2">
    <name type="scientific">uncultured Dysgonomonas sp</name>
    <dbReference type="NCBI Taxonomy" id="206096"/>
    <lineage>
        <taxon>Bacteria</taxon>
        <taxon>Pseudomonadati</taxon>
        <taxon>Bacteroidota</taxon>
        <taxon>Bacteroidia</taxon>
        <taxon>Bacteroidales</taxon>
        <taxon>Dysgonomonadaceae</taxon>
        <taxon>Dysgonomonas</taxon>
        <taxon>environmental samples</taxon>
    </lineage>
</organism>